<evidence type="ECO:0000313" key="4">
    <source>
        <dbReference type="Proteomes" id="UP001597018"/>
    </source>
</evidence>
<dbReference type="InterPro" id="IPR005754">
    <property type="entry name" value="Sortase"/>
</dbReference>
<accession>A0ABW3FUG7</accession>
<keyword evidence="2" id="KW-0812">Transmembrane</keyword>
<dbReference type="Proteomes" id="UP001597018">
    <property type="component" value="Unassembled WGS sequence"/>
</dbReference>
<dbReference type="InterPro" id="IPR023365">
    <property type="entry name" value="Sortase_dom-sf"/>
</dbReference>
<comment type="caution">
    <text evidence="3">The sequence shown here is derived from an EMBL/GenBank/DDBJ whole genome shotgun (WGS) entry which is preliminary data.</text>
</comment>
<proteinExistence type="predicted"/>
<organism evidence="3 4">
    <name type="scientific">Saccharopolyspora rosea</name>
    <dbReference type="NCBI Taxonomy" id="524884"/>
    <lineage>
        <taxon>Bacteria</taxon>
        <taxon>Bacillati</taxon>
        <taxon>Actinomycetota</taxon>
        <taxon>Actinomycetes</taxon>
        <taxon>Pseudonocardiales</taxon>
        <taxon>Pseudonocardiaceae</taxon>
        <taxon>Saccharopolyspora</taxon>
    </lineage>
</organism>
<keyword evidence="2" id="KW-0472">Membrane</keyword>
<gene>
    <name evidence="3" type="ORF">ACFQ16_18610</name>
</gene>
<keyword evidence="4" id="KW-1185">Reference proteome</keyword>
<dbReference type="EMBL" id="JBHTIW010000015">
    <property type="protein sequence ID" value="MFD0921760.1"/>
    <property type="molecule type" value="Genomic_DNA"/>
</dbReference>
<feature type="transmembrane region" description="Helical" evidence="2">
    <location>
        <begin position="26"/>
        <end position="47"/>
    </location>
</feature>
<dbReference type="Gene3D" id="2.40.260.10">
    <property type="entry name" value="Sortase"/>
    <property type="match status" value="1"/>
</dbReference>
<dbReference type="InterPro" id="IPR042003">
    <property type="entry name" value="Sortase_E"/>
</dbReference>
<keyword evidence="2" id="KW-1133">Transmembrane helix</keyword>
<dbReference type="RefSeq" id="WP_345601599.1">
    <property type="nucleotide sequence ID" value="NZ_BAABLT010000040.1"/>
</dbReference>
<dbReference type="InterPro" id="IPR053465">
    <property type="entry name" value="Sortase_Class_E"/>
</dbReference>
<dbReference type="SUPFAM" id="SSF63817">
    <property type="entry name" value="Sortase"/>
    <property type="match status" value="1"/>
</dbReference>
<dbReference type="CDD" id="cd05830">
    <property type="entry name" value="Sortase_E"/>
    <property type="match status" value="1"/>
</dbReference>
<evidence type="ECO:0000256" key="1">
    <source>
        <dbReference type="ARBA" id="ARBA00022801"/>
    </source>
</evidence>
<protein>
    <submittedName>
        <fullName evidence="3">Class E sortase</fullName>
    </submittedName>
</protein>
<dbReference type="Pfam" id="PF04203">
    <property type="entry name" value="Sortase"/>
    <property type="match status" value="1"/>
</dbReference>
<dbReference type="NCBIfam" id="NF033747">
    <property type="entry name" value="class_E_sortase"/>
    <property type="match status" value="1"/>
</dbReference>
<reference evidence="4" key="1">
    <citation type="journal article" date="2019" name="Int. J. Syst. Evol. Microbiol.">
        <title>The Global Catalogue of Microorganisms (GCM) 10K type strain sequencing project: providing services to taxonomists for standard genome sequencing and annotation.</title>
        <authorList>
            <consortium name="The Broad Institute Genomics Platform"/>
            <consortium name="The Broad Institute Genome Sequencing Center for Infectious Disease"/>
            <person name="Wu L."/>
            <person name="Ma J."/>
        </authorList>
    </citation>
    <scope>NUCLEOTIDE SEQUENCE [LARGE SCALE GENOMIC DNA]</scope>
    <source>
        <strain evidence="4">CCUG 56401</strain>
    </source>
</reference>
<keyword evidence="1" id="KW-0378">Hydrolase</keyword>
<evidence type="ECO:0000313" key="3">
    <source>
        <dbReference type="EMBL" id="MFD0921760.1"/>
    </source>
</evidence>
<sequence>MTGTPDDVVAPPPDPRPARVRSALHVLGELLITLGLVLLLFVFYAVYVTDWSTARQQAAATDQLRARWQRPAATEPPAVGEGLAVLHVPSFGPDYRFTVLEGTDRERLAAGPGHYTGTAAPGEQGDFAVAGHRIGRGAPFNHLDRLRSCDALVVETATQWFIYRVLPMSDEVDGWDGHGGDPRCRGVAPISGPYAGVVGREIVRPDQREVINPVPGRPPDALPPDEWTRLITLTTCHPEFSAAQRMIVHGVLVKRYPKAPGHPELRPAELEER</sequence>
<name>A0ABW3FUG7_9PSEU</name>
<evidence type="ECO:0000256" key="2">
    <source>
        <dbReference type="SAM" id="Phobius"/>
    </source>
</evidence>